<dbReference type="InterPro" id="IPR003369">
    <property type="entry name" value="TatA/B/E"/>
</dbReference>
<dbReference type="AlphaFoldDB" id="A0A4P2VLG1"/>
<evidence type="ECO:0000313" key="11">
    <source>
        <dbReference type="EMBL" id="BBH53691.1"/>
    </source>
</evidence>
<dbReference type="HAMAP" id="MF_00236">
    <property type="entry name" value="TatA_E"/>
    <property type="match status" value="1"/>
</dbReference>
<evidence type="ECO:0000256" key="9">
    <source>
        <dbReference type="HAMAP-Rule" id="MF_00236"/>
    </source>
</evidence>
<evidence type="ECO:0000313" key="12">
    <source>
        <dbReference type="Proteomes" id="UP000291236"/>
    </source>
</evidence>
<proteinExistence type="inferred from homology"/>
<evidence type="ECO:0000256" key="2">
    <source>
        <dbReference type="ARBA" id="ARBA00022448"/>
    </source>
</evidence>
<dbReference type="KEGG" id="sbf:JCM31447_21380"/>
<dbReference type="EMBL" id="AP019368">
    <property type="protein sequence ID" value="BBH53691.1"/>
    <property type="molecule type" value="Genomic_DNA"/>
</dbReference>
<evidence type="ECO:0000256" key="4">
    <source>
        <dbReference type="ARBA" id="ARBA00022692"/>
    </source>
</evidence>
<dbReference type="RefSeq" id="WP_130610057.1">
    <property type="nucleotide sequence ID" value="NZ_AP019368.1"/>
</dbReference>
<accession>A0A4P2VLG1</accession>
<evidence type="ECO:0000256" key="8">
    <source>
        <dbReference type="ARBA" id="ARBA00023136"/>
    </source>
</evidence>
<dbReference type="GO" id="GO:0008320">
    <property type="term" value="F:protein transmembrane transporter activity"/>
    <property type="evidence" value="ECO:0007669"/>
    <property type="project" value="UniProtKB-UniRule"/>
</dbReference>
<name>A0A4P2VLG1_FLUSA</name>
<dbReference type="OrthoDB" id="5296905at2"/>
<comment type="subcellular location">
    <subcellularLocation>
        <location evidence="1 9">Cell membrane</location>
        <topology evidence="1 9">Single-pass membrane protein</topology>
    </subcellularLocation>
</comment>
<sequence>MHSFSFGELALIFGIVVVLFGGSRLAVVGKSLGEGISNFKKGLSNGSQPEDKQLKAPTTPVQNQNLAQVVDVEHKDSPKS</sequence>
<dbReference type="GO" id="GO:0033281">
    <property type="term" value="C:TAT protein transport complex"/>
    <property type="evidence" value="ECO:0007669"/>
    <property type="project" value="UniProtKB-UniRule"/>
</dbReference>
<keyword evidence="8 9" id="KW-0472">Membrane</keyword>
<feature type="region of interest" description="Disordered" evidence="10">
    <location>
        <begin position="41"/>
        <end position="60"/>
    </location>
</feature>
<dbReference type="GO" id="GO:0043953">
    <property type="term" value="P:protein transport by the Tat complex"/>
    <property type="evidence" value="ECO:0007669"/>
    <property type="project" value="UniProtKB-UniRule"/>
</dbReference>
<reference evidence="11 12" key="1">
    <citation type="submission" date="2018-12" db="EMBL/GenBank/DDBJ databases">
        <title>Rubrispira sanarue gen. nov., sp., nov., a member of the order Silvanigrellales, isolated from a brackish lake in Hamamatsu Japan.</title>
        <authorList>
            <person name="Maejima Y."/>
            <person name="Iino T."/>
            <person name="Muraguchi Y."/>
            <person name="Fukuda K."/>
            <person name="Nojiri H."/>
            <person name="Ohkuma M."/>
            <person name="Moriuchi R."/>
            <person name="Dohra H."/>
            <person name="Kimbara K."/>
            <person name="Shintani M."/>
        </authorList>
    </citation>
    <scope>NUCLEOTIDE SEQUENCE [LARGE SCALE GENOMIC DNA]</scope>
    <source>
        <strain evidence="11 12">RF1110005</strain>
    </source>
</reference>
<comment type="similarity">
    <text evidence="9">Belongs to the TatA/E family.</text>
</comment>
<organism evidence="11 12">
    <name type="scientific">Fluviispira sanaruensis</name>
    <dbReference type="NCBI Taxonomy" id="2493639"/>
    <lineage>
        <taxon>Bacteria</taxon>
        <taxon>Pseudomonadati</taxon>
        <taxon>Bdellovibrionota</taxon>
        <taxon>Oligoflexia</taxon>
        <taxon>Silvanigrellales</taxon>
        <taxon>Silvanigrellaceae</taxon>
        <taxon>Fluviispira</taxon>
    </lineage>
</organism>
<evidence type="ECO:0000256" key="7">
    <source>
        <dbReference type="ARBA" id="ARBA00023010"/>
    </source>
</evidence>
<keyword evidence="12" id="KW-1185">Reference proteome</keyword>
<keyword evidence="5 9" id="KW-0653">Protein transport</keyword>
<dbReference type="PANTHER" id="PTHR42982:SF1">
    <property type="entry name" value="SEC-INDEPENDENT PROTEIN TRANSLOCASE PROTEIN TATA"/>
    <property type="match status" value="1"/>
</dbReference>
<keyword evidence="3 9" id="KW-1003">Cell membrane</keyword>
<dbReference type="Pfam" id="PF02416">
    <property type="entry name" value="TatA_B_E"/>
    <property type="match status" value="1"/>
</dbReference>
<evidence type="ECO:0000256" key="3">
    <source>
        <dbReference type="ARBA" id="ARBA00022475"/>
    </source>
</evidence>
<dbReference type="Proteomes" id="UP000291236">
    <property type="component" value="Chromosome"/>
</dbReference>
<evidence type="ECO:0000256" key="6">
    <source>
        <dbReference type="ARBA" id="ARBA00022989"/>
    </source>
</evidence>
<keyword evidence="7 9" id="KW-0811">Translocation</keyword>
<keyword evidence="2 9" id="KW-0813">Transport</keyword>
<keyword evidence="4 9" id="KW-0812">Transmembrane</keyword>
<dbReference type="PANTHER" id="PTHR42982">
    <property type="entry name" value="SEC-INDEPENDENT PROTEIN TRANSLOCASE PROTEIN TATA"/>
    <property type="match status" value="1"/>
</dbReference>
<evidence type="ECO:0000256" key="10">
    <source>
        <dbReference type="SAM" id="MobiDB-lite"/>
    </source>
</evidence>
<evidence type="ECO:0000256" key="5">
    <source>
        <dbReference type="ARBA" id="ARBA00022927"/>
    </source>
</evidence>
<evidence type="ECO:0000256" key="1">
    <source>
        <dbReference type="ARBA" id="ARBA00004162"/>
    </source>
</evidence>
<comment type="function">
    <text evidence="9">Part of the twin-arginine translocation (Tat) system that transports large folded proteins containing a characteristic twin-arginine motif in their signal peptide across membranes. TatA could form the protein-conducting channel of the Tat system.</text>
</comment>
<protein>
    <recommendedName>
        <fullName evidence="9">Sec-independent protein translocase protein TatA</fullName>
    </recommendedName>
</protein>
<comment type="subunit">
    <text evidence="9">Forms a complex with TatC.</text>
</comment>
<dbReference type="Gene3D" id="1.20.5.3310">
    <property type="match status" value="1"/>
</dbReference>
<gene>
    <name evidence="9" type="primary">tatA</name>
    <name evidence="11" type="ORF">JCM31447_21380</name>
</gene>
<dbReference type="InterPro" id="IPR006312">
    <property type="entry name" value="TatA/E"/>
</dbReference>
<keyword evidence="6 9" id="KW-1133">Transmembrane helix</keyword>